<evidence type="ECO:0000256" key="4">
    <source>
        <dbReference type="ARBA" id="ARBA00022598"/>
    </source>
</evidence>
<keyword evidence="5 10" id="KW-0547">Nucleotide-binding</keyword>
<dbReference type="EC" id="6.2.1.64" evidence="8 10"/>
<dbReference type="Pfam" id="PF08825">
    <property type="entry name" value="E2_bind"/>
    <property type="match status" value="1"/>
</dbReference>
<keyword evidence="4 10" id="KW-0436">Ligase</keyword>
<evidence type="ECO:0000256" key="9">
    <source>
        <dbReference type="ARBA" id="ARBA00024626"/>
    </source>
</evidence>
<dbReference type="GO" id="GO:0045116">
    <property type="term" value="P:protein neddylation"/>
    <property type="evidence" value="ECO:0007669"/>
    <property type="project" value="UniProtKB-UniRule"/>
</dbReference>
<comment type="function">
    <text evidence="10">Catalytic subunit of the dimeric E1 enzyme, which activates NEDD8.</text>
</comment>
<reference evidence="13" key="1">
    <citation type="submission" date="2019-12" db="UniProtKB">
        <authorList>
            <consortium name="WormBaseParasite"/>
        </authorList>
    </citation>
    <scope>IDENTIFICATION</scope>
</reference>
<evidence type="ECO:0000256" key="10">
    <source>
        <dbReference type="RuleBase" id="RU368009"/>
    </source>
</evidence>
<dbReference type="GO" id="GO:0019781">
    <property type="term" value="F:NEDD8 activating enzyme activity"/>
    <property type="evidence" value="ECO:0007669"/>
    <property type="project" value="UniProtKB-UniRule"/>
</dbReference>
<dbReference type="Proteomes" id="UP000046395">
    <property type="component" value="Unassembled WGS sequence"/>
</dbReference>
<evidence type="ECO:0000256" key="3">
    <source>
        <dbReference type="ARBA" id="ARBA00015203"/>
    </source>
</evidence>
<evidence type="ECO:0000256" key="2">
    <source>
        <dbReference type="ARBA" id="ARBA00006310"/>
    </source>
</evidence>
<feature type="domain" description="E2 binding" evidence="11">
    <location>
        <begin position="340"/>
        <end position="427"/>
    </location>
</feature>
<comment type="similarity">
    <text evidence="2 10">Belongs to the ubiquitin-activating E1 family. UBA3 subfamily.</text>
</comment>
<protein>
    <recommendedName>
        <fullName evidence="3 10">NEDD8-activating enzyme E1 catalytic subunit</fullName>
        <ecNumber evidence="8 10">6.2.1.64</ecNumber>
    </recommendedName>
</protein>
<evidence type="ECO:0000256" key="6">
    <source>
        <dbReference type="ARBA" id="ARBA00022786"/>
    </source>
</evidence>
<evidence type="ECO:0000256" key="5">
    <source>
        <dbReference type="ARBA" id="ARBA00022741"/>
    </source>
</evidence>
<dbReference type="InterPro" id="IPR045886">
    <property type="entry name" value="ThiF/MoeB/HesA"/>
</dbReference>
<dbReference type="PANTHER" id="PTHR10953">
    <property type="entry name" value="UBIQUITIN-ACTIVATING ENZYME E1"/>
    <property type="match status" value="1"/>
</dbReference>
<dbReference type="SUPFAM" id="SSF69572">
    <property type="entry name" value="Activating enzymes of the ubiquitin-like proteins"/>
    <property type="match status" value="1"/>
</dbReference>
<keyword evidence="12" id="KW-1185">Reference proteome</keyword>
<dbReference type="GO" id="GO:0005634">
    <property type="term" value="C:nucleus"/>
    <property type="evidence" value="ECO:0007669"/>
    <property type="project" value="TreeGrafter"/>
</dbReference>
<dbReference type="InterPro" id="IPR014929">
    <property type="entry name" value="E2-binding"/>
</dbReference>
<accession>A0A5S6QWK0</accession>
<name>A0A5S6QWK0_TRIMR</name>
<evidence type="ECO:0000256" key="7">
    <source>
        <dbReference type="ARBA" id="ARBA00022840"/>
    </source>
</evidence>
<dbReference type="InterPro" id="IPR000594">
    <property type="entry name" value="ThiF_NAD_FAD-bd"/>
</dbReference>
<dbReference type="STRING" id="70415.A0A5S6QWK0"/>
<comment type="catalytic activity">
    <reaction evidence="9 10">
        <text>ATP + [NEDD8 protein] + [E1 NEDD8-activating enzyme]-L-cysteine = AMP + diphosphate + [E1 NEDD8-activating enzyme]-S-[NEDD8 protein]-yl-L-cysteine.</text>
        <dbReference type="EC" id="6.2.1.64"/>
    </reaction>
</comment>
<dbReference type="InterPro" id="IPR035985">
    <property type="entry name" value="Ubiquitin-activating_enz"/>
</dbReference>
<dbReference type="FunFam" id="1.10.10.520:FF:000001">
    <property type="entry name" value="NEDD8-activating enzyme E1 catalytic subunit"/>
    <property type="match status" value="1"/>
</dbReference>
<keyword evidence="7 10" id="KW-0067">ATP-binding</keyword>
<dbReference type="GO" id="GO:0005524">
    <property type="term" value="F:ATP binding"/>
    <property type="evidence" value="ECO:0007669"/>
    <property type="project" value="UniProtKB-UniRule"/>
</dbReference>
<sequence length="487" mass="54331">MHKRWSCVRKLLERSGPLAHPEFVPSSENIELIHSCKVLVVGAGGLGCELLKDLALSGFHNIHVIDMDTIELSNLNRQFLFRENNVGASKAVTAAEAIRSRVPGCNVTPHFCRIEDKDSSFYQDFNVIVSGLDSIAARRWINNMLVRLLRYNEDGSLDTSSVIPLVDGGVEGFKGNVRVVLPGISPCIECYVDLYPLPVTYPICTISNTPRSPEHCIEYARLVSWVTEHPFEGKSIDGDNPMHINWIYEKALERASSFGIAGVTYRLTQGVVKRIIPAVASSNAVVAAACALEVFKLASCCALPIKNYMSLQDAEGIYMKTLELERRDDCRVCGQKDILFEIEEDAHLDDIRVRLVNHPVYHLKDPSFSILDPSPRILYFPAGMGVAESTEGNLSKTLKELGLQNDDQLHIGDASLQSELVIRLKFILIPRAYVQLPPDKGESHLKLTVASWSNRMIRLLTIRKLNVLFEAFKLAFGPSFVADTPRW</sequence>
<dbReference type="WBParaSite" id="TMUE_3000011503.1">
    <property type="protein sequence ID" value="TMUE_3000011503.1"/>
    <property type="gene ID" value="WBGene00288822"/>
</dbReference>
<dbReference type="FunFam" id="3.50.50.80:FF:000002">
    <property type="entry name" value="SUMO-activating enzyme subunit 2"/>
    <property type="match status" value="1"/>
</dbReference>
<dbReference type="InterPro" id="IPR023318">
    <property type="entry name" value="Ub_act_enz_dom_a_sf"/>
</dbReference>
<organism evidence="12 13">
    <name type="scientific">Trichuris muris</name>
    <name type="common">Mouse whipworm</name>
    <dbReference type="NCBI Taxonomy" id="70415"/>
    <lineage>
        <taxon>Eukaryota</taxon>
        <taxon>Metazoa</taxon>
        <taxon>Ecdysozoa</taxon>
        <taxon>Nematoda</taxon>
        <taxon>Enoplea</taxon>
        <taxon>Dorylaimia</taxon>
        <taxon>Trichinellida</taxon>
        <taxon>Trichuridae</taxon>
        <taxon>Trichuris</taxon>
    </lineage>
</organism>
<proteinExistence type="inferred from homology"/>
<dbReference type="UniPathway" id="UPA00885"/>
<dbReference type="GO" id="GO:0005737">
    <property type="term" value="C:cytoplasm"/>
    <property type="evidence" value="ECO:0007669"/>
    <property type="project" value="TreeGrafter"/>
</dbReference>
<dbReference type="Gene3D" id="3.10.290.20">
    <property type="entry name" value="Ubiquitin-like 2 activating enzyme e1b. Chain: B, domain 3"/>
    <property type="match status" value="1"/>
</dbReference>
<dbReference type="Gene3D" id="3.40.50.720">
    <property type="entry name" value="NAD(P)-binding Rossmann-like Domain"/>
    <property type="match status" value="1"/>
</dbReference>
<evidence type="ECO:0000313" key="12">
    <source>
        <dbReference type="Proteomes" id="UP000046395"/>
    </source>
</evidence>
<comment type="pathway">
    <text evidence="1 10">Protein modification; protein neddylation.</text>
</comment>
<evidence type="ECO:0000259" key="11">
    <source>
        <dbReference type="SMART" id="SM01181"/>
    </source>
</evidence>
<dbReference type="SMART" id="SM01181">
    <property type="entry name" value="E2_bind"/>
    <property type="match status" value="1"/>
</dbReference>
<dbReference type="AlphaFoldDB" id="A0A5S6QWK0"/>
<dbReference type="PANTHER" id="PTHR10953:SF6">
    <property type="entry name" value="NEDD8-ACTIVATING ENZYME E1 CATALYTIC SUBUNIT"/>
    <property type="match status" value="1"/>
</dbReference>
<evidence type="ECO:0000256" key="1">
    <source>
        <dbReference type="ARBA" id="ARBA00005032"/>
    </source>
</evidence>
<dbReference type="InterPro" id="IPR030468">
    <property type="entry name" value="Uba3_N"/>
</dbReference>
<evidence type="ECO:0000256" key="8">
    <source>
        <dbReference type="ARBA" id="ARBA00023624"/>
    </source>
</evidence>
<dbReference type="Pfam" id="PF00899">
    <property type="entry name" value="ThiF"/>
    <property type="match status" value="1"/>
</dbReference>
<dbReference type="Gene3D" id="1.10.10.520">
    <property type="entry name" value="Ubiquitin activating enzymes (Uba3). Chain: B, domain 2"/>
    <property type="match status" value="1"/>
</dbReference>
<dbReference type="CDD" id="cd01488">
    <property type="entry name" value="Uba3_RUB"/>
    <property type="match status" value="1"/>
</dbReference>
<keyword evidence="6 10" id="KW-0833">Ubl conjugation pathway</keyword>
<evidence type="ECO:0000313" key="13">
    <source>
        <dbReference type="WBParaSite" id="TMUE_3000011503.1"/>
    </source>
</evidence>